<accession>A0ABS2WUC4</accession>
<protein>
    <submittedName>
        <fullName evidence="2">Uncharacterized protein</fullName>
    </submittedName>
</protein>
<comment type="caution">
    <text evidence="2">The sequence shown here is derived from an EMBL/GenBank/DDBJ whole genome shotgun (WGS) entry which is preliminary data.</text>
</comment>
<sequence length="63" mass="7222">MDIQDEIKALGRKNTLIKRIKAAEKIVKAKKTIYEKEQRKLDKLISEYNAIGKEEAHAPNQTA</sequence>
<evidence type="ECO:0000313" key="3">
    <source>
        <dbReference type="Proteomes" id="UP000703590"/>
    </source>
</evidence>
<reference evidence="2 3" key="3">
    <citation type="submission" date="2021-02" db="EMBL/GenBank/DDBJ databases">
        <authorList>
            <person name="Merkel A.Y."/>
        </authorList>
    </citation>
    <scope>NUCLEOTIDE SEQUENCE [LARGE SCALE GENOMIC DNA]</scope>
    <source>
        <strain evidence="2 3">T05b</strain>
    </source>
</reference>
<keyword evidence="1" id="KW-0175">Coiled coil</keyword>
<gene>
    <name evidence="2" type="ORF">JWV37_10750</name>
</gene>
<name>A0ABS2WUC4_9BACT</name>
<organism evidence="2 3">
    <name type="scientific">Sulfurospirillum tamanense</name>
    <dbReference type="NCBI Taxonomy" id="2813362"/>
    <lineage>
        <taxon>Bacteria</taxon>
        <taxon>Pseudomonadati</taxon>
        <taxon>Campylobacterota</taxon>
        <taxon>Epsilonproteobacteria</taxon>
        <taxon>Campylobacterales</taxon>
        <taxon>Sulfurospirillaceae</taxon>
        <taxon>Sulfurospirillum</taxon>
    </lineage>
</organism>
<evidence type="ECO:0000256" key="1">
    <source>
        <dbReference type="SAM" id="Coils"/>
    </source>
</evidence>
<proteinExistence type="predicted"/>
<reference evidence="3" key="2">
    <citation type="submission" date="2021-02" db="EMBL/GenBank/DDBJ databases">
        <title>Sulfurospirillum tamanensis sp. nov.</title>
        <authorList>
            <person name="Merkel A.Y."/>
        </authorList>
    </citation>
    <scope>NUCLEOTIDE SEQUENCE [LARGE SCALE GENOMIC DNA]</scope>
    <source>
        <strain evidence="3">T05b</strain>
    </source>
</reference>
<evidence type="ECO:0000313" key="2">
    <source>
        <dbReference type="EMBL" id="MBN2965261.1"/>
    </source>
</evidence>
<dbReference type="Proteomes" id="UP000703590">
    <property type="component" value="Unassembled WGS sequence"/>
</dbReference>
<dbReference type="EMBL" id="JAFHKK010000029">
    <property type="protein sequence ID" value="MBN2965261.1"/>
    <property type="molecule type" value="Genomic_DNA"/>
</dbReference>
<keyword evidence="3" id="KW-1185">Reference proteome</keyword>
<feature type="coiled-coil region" evidence="1">
    <location>
        <begin position="27"/>
        <end position="54"/>
    </location>
</feature>
<dbReference type="RefSeq" id="WP_205459807.1">
    <property type="nucleotide sequence ID" value="NZ_JAFHKK010000029.1"/>
</dbReference>
<reference evidence="2 3" key="1">
    <citation type="submission" date="2021-02" db="EMBL/GenBank/DDBJ databases">
        <title>Sulfurospirillum tamanensis sp. nov.</title>
        <authorList>
            <person name="Frolova A."/>
            <person name="Merkel A."/>
            <person name="Slobodkin A."/>
        </authorList>
    </citation>
    <scope>NUCLEOTIDE SEQUENCE [LARGE SCALE GENOMIC DNA]</scope>
    <source>
        <strain evidence="2 3">T05b</strain>
    </source>
</reference>